<dbReference type="Gene3D" id="3.40.1190.20">
    <property type="match status" value="1"/>
</dbReference>
<dbReference type="PANTHER" id="PTHR12592">
    <property type="entry name" value="ATP-DEPENDENT (S)-NAD(P)H-HYDRATE DEHYDRATASE FAMILY MEMBER"/>
    <property type="match status" value="1"/>
</dbReference>
<dbReference type="HAMAP" id="MF_01965">
    <property type="entry name" value="NADHX_dehydratase"/>
    <property type="match status" value="1"/>
</dbReference>
<dbReference type="GO" id="GO:0052855">
    <property type="term" value="F:ADP-dependent NAD(P)H-hydrate dehydratase activity"/>
    <property type="evidence" value="ECO:0007669"/>
    <property type="project" value="UniProtKB-UniRule"/>
</dbReference>
<feature type="domain" description="YjeF C-terminal" evidence="7">
    <location>
        <begin position="17"/>
        <end position="301"/>
    </location>
</feature>
<comment type="catalytic activity">
    <reaction evidence="6">
        <text>(6S)-NADPHX + ADP = AMP + phosphate + NADPH + H(+)</text>
        <dbReference type="Rhea" id="RHEA:32235"/>
        <dbReference type="ChEBI" id="CHEBI:15378"/>
        <dbReference type="ChEBI" id="CHEBI:43474"/>
        <dbReference type="ChEBI" id="CHEBI:57783"/>
        <dbReference type="ChEBI" id="CHEBI:64076"/>
        <dbReference type="ChEBI" id="CHEBI:456215"/>
        <dbReference type="ChEBI" id="CHEBI:456216"/>
        <dbReference type="EC" id="4.2.1.136"/>
    </reaction>
</comment>
<keyword evidence="1 6" id="KW-0547">Nucleotide-binding</keyword>
<feature type="binding site" evidence="6">
    <location>
        <position position="242"/>
    </location>
    <ligand>
        <name>(6S)-NADPHX</name>
        <dbReference type="ChEBI" id="CHEBI:64076"/>
    </ligand>
</feature>
<dbReference type="EMBL" id="WVTD01000008">
    <property type="protein sequence ID" value="MYL98514.1"/>
    <property type="molecule type" value="Genomic_DNA"/>
</dbReference>
<feature type="binding site" evidence="6">
    <location>
        <position position="175"/>
    </location>
    <ligand>
        <name>(6S)-NADPHX</name>
        <dbReference type="ChEBI" id="CHEBI:64076"/>
    </ligand>
</feature>
<gene>
    <name evidence="6" type="primary">nnrD</name>
    <name evidence="8" type="ORF">GR702_12130</name>
</gene>
<dbReference type="GO" id="GO:0052856">
    <property type="term" value="F:NAD(P)HX epimerase activity"/>
    <property type="evidence" value="ECO:0007669"/>
    <property type="project" value="TreeGrafter"/>
</dbReference>
<evidence type="ECO:0000256" key="5">
    <source>
        <dbReference type="ARBA" id="ARBA00023239"/>
    </source>
</evidence>
<dbReference type="GO" id="GO:0005524">
    <property type="term" value="F:ATP binding"/>
    <property type="evidence" value="ECO:0007669"/>
    <property type="project" value="UniProtKB-KW"/>
</dbReference>
<dbReference type="InterPro" id="IPR000631">
    <property type="entry name" value="CARKD"/>
</dbReference>
<evidence type="ECO:0000313" key="9">
    <source>
        <dbReference type="Proteomes" id="UP000465810"/>
    </source>
</evidence>
<dbReference type="NCBIfam" id="TIGR00196">
    <property type="entry name" value="yjeF_cterm"/>
    <property type="match status" value="1"/>
</dbReference>
<evidence type="ECO:0000256" key="6">
    <source>
        <dbReference type="HAMAP-Rule" id="MF_01965"/>
    </source>
</evidence>
<evidence type="ECO:0000256" key="3">
    <source>
        <dbReference type="ARBA" id="ARBA00022857"/>
    </source>
</evidence>
<dbReference type="CDD" id="cd01171">
    <property type="entry name" value="YXKO-related"/>
    <property type="match status" value="1"/>
</dbReference>
<keyword evidence="5 6" id="KW-0456">Lyase</keyword>
<feature type="binding site" evidence="6">
    <location>
        <begin position="212"/>
        <end position="216"/>
    </location>
    <ligand>
        <name>AMP</name>
        <dbReference type="ChEBI" id="CHEBI:456215"/>
    </ligand>
</feature>
<name>A0A7X4K7R8_9SPHN</name>
<evidence type="ECO:0000256" key="2">
    <source>
        <dbReference type="ARBA" id="ARBA00022840"/>
    </source>
</evidence>
<dbReference type="Proteomes" id="UP000465810">
    <property type="component" value="Unassembled WGS sequence"/>
</dbReference>
<comment type="catalytic activity">
    <reaction evidence="6">
        <text>(6S)-NADHX + ADP = AMP + phosphate + NADH + H(+)</text>
        <dbReference type="Rhea" id="RHEA:32223"/>
        <dbReference type="ChEBI" id="CHEBI:15378"/>
        <dbReference type="ChEBI" id="CHEBI:43474"/>
        <dbReference type="ChEBI" id="CHEBI:57945"/>
        <dbReference type="ChEBI" id="CHEBI:64074"/>
        <dbReference type="ChEBI" id="CHEBI:456215"/>
        <dbReference type="ChEBI" id="CHEBI:456216"/>
        <dbReference type="EC" id="4.2.1.136"/>
    </reaction>
</comment>
<dbReference type="GO" id="GO:0046496">
    <property type="term" value="P:nicotinamide nucleotide metabolic process"/>
    <property type="evidence" value="ECO:0007669"/>
    <property type="project" value="UniProtKB-UniRule"/>
</dbReference>
<dbReference type="InterPro" id="IPR029056">
    <property type="entry name" value="Ribokinase-like"/>
</dbReference>
<accession>A0A7X4K7R8</accession>
<keyword evidence="4 6" id="KW-0520">NAD</keyword>
<evidence type="ECO:0000313" key="8">
    <source>
        <dbReference type="EMBL" id="MYL98514.1"/>
    </source>
</evidence>
<dbReference type="EC" id="4.2.1.136" evidence="6"/>
<evidence type="ECO:0000256" key="4">
    <source>
        <dbReference type="ARBA" id="ARBA00023027"/>
    </source>
</evidence>
<dbReference type="PANTHER" id="PTHR12592:SF0">
    <property type="entry name" value="ATP-DEPENDENT (S)-NAD(P)H-HYDRATE DEHYDRATASE"/>
    <property type="match status" value="1"/>
</dbReference>
<feature type="binding site" evidence="6">
    <location>
        <position position="241"/>
    </location>
    <ligand>
        <name>AMP</name>
        <dbReference type="ChEBI" id="CHEBI:456215"/>
    </ligand>
</feature>
<comment type="caution">
    <text evidence="6">Lacks conserved residue(s) required for the propagation of feature annotation.</text>
</comment>
<dbReference type="GO" id="GO:0110051">
    <property type="term" value="P:metabolite repair"/>
    <property type="evidence" value="ECO:0007669"/>
    <property type="project" value="TreeGrafter"/>
</dbReference>
<protein>
    <recommendedName>
        <fullName evidence="6">ADP-dependent (S)-NAD(P)H-hydrate dehydratase</fullName>
        <ecNumber evidence="6">4.2.1.136</ecNumber>
    </recommendedName>
    <alternativeName>
        <fullName evidence="6">ADP-dependent NAD(P)HX dehydratase</fullName>
    </alternativeName>
</protein>
<dbReference type="RefSeq" id="WP_160986152.1">
    <property type="nucleotide sequence ID" value="NZ_WVTD01000008.1"/>
</dbReference>
<sequence length="304" mass="30754">MADAFAGVTPEATRLDQAWIRANPLPQPEGEVDKNSRGRVLVVGGSVQVPGGVRLTAEAALRTGAGKVRIATVQPAALALGVAIPEVAVLSLPCDVQGEIEAGDGIEGEQLARCDAVVVGPAMASAEQASRLVGAMLEDTRWSGGLVVDAAALMGLAPHADALRRRSTPAILTPHVGEMAALLECDAEAIAGDRTGAVREAAQRYGAVTVLKGGSSLIAAPTGELFVFEGGNVGLATGGSGDVLAGIAGALLARACDPLMAALWAVWLHGEAGRRCAEAIGPLGFLARELLSVIPPAMRSAGED</sequence>
<dbReference type="AlphaFoldDB" id="A0A7X4K7R8"/>
<comment type="caution">
    <text evidence="8">The sequence shown here is derived from an EMBL/GenBank/DDBJ whole genome shotgun (WGS) entry which is preliminary data.</text>
</comment>
<reference evidence="8 9" key="1">
    <citation type="submission" date="2019-12" db="EMBL/GenBank/DDBJ databases">
        <authorList>
            <person name="Feng G."/>
            <person name="Zhu H."/>
        </authorList>
    </citation>
    <scope>NUCLEOTIDE SEQUENCE [LARGE SCALE GENOMIC DNA]</scope>
    <source>
        <strain evidence="8 9">FGD1</strain>
    </source>
</reference>
<comment type="cofactor">
    <cofactor evidence="6">
        <name>Mg(2+)</name>
        <dbReference type="ChEBI" id="CHEBI:18420"/>
    </cofactor>
</comment>
<evidence type="ECO:0000259" key="7">
    <source>
        <dbReference type="PROSITE" id="PS51383"/>
    </source>
</evidence>
<keyword evidence="2 6" id="KW-0067">ATP-binding</keyword>
<keyword evidence="3 6" id="KW-0521">NADP</keyword>
<dbReference type="SUPFAM" id="SSF53613">
    <property type="entry name" value="Ribokinase-like"/>
    <property type="match status" value="1"/>
</dbReference>
<comment type="function">
    <text evidence="6">Catalyzes the dehydration of the S-form of NAD(P)HX at the expense of ADP, which is converted to AMP. Together with NAD(P)HX epimerase, which catalyzes the epimerization of the S- and R-forms, the enzyme allows the repair of both epimers of NAD(P)HX, a damaged form of NAD(P)H that is a result of enzymatic or heat-dependent hydration.</text>
</comment>
<keyword evidence="9" id="KW-1185">Reference proteome</keyword>
<comment type="similarity">
    <text evidence="6">Belongs to the NnrD/CARKD family.</text>
</comment>
<organism evidence="8 9">
    <name type="scientific">Novosphingobium silvae</name>
    <dbReference type="NCBI Taxonomy" id="2692619"/>
    <lineage>
        <taxon>Bacteria</taxon>
        <taxon>Pseudomonadati</taxon>
        <taxon>Pseudomonadota</taxon>
        <taxon>Alphaproteobacteria</taxon>
        <taxon>Sphingomonadales</taxon>
        <taxon>Sphingomonadaceae</taxon>
        <taxon>Novosphingobium</taxon>
    </lineage>
</organism>
<proteinExistence type="inferred from homology"/>
<dbReference type="PROSITE" id="PS51383">
    <property type="entry name" value="YJEF_C_3"/>
    <property type="match status" value="1"/>
</dbReference>
<dbReference type="Pfam" id="PF01256">
    <property type="entry name" value="Carb_kinase"/>
    <property type="match status" value="1"/>
</dbReference>
<evidence type="ECO:0000256" key="1">
    <source>
        <dbReference type="ARBA" id="ARBA00022741"/>
    </source>
</evidence>
<comment type="subunit">
    <text evidence="6">Homotetramer.</text>
</comment>